<dbReference type="PANTHER" id="PTHR46174">
    <property type="entry name" value="CXXC-TYPE ZINC FINGER PROTEIN 1"/>
    <property type="match status" value="1"/>
</dbReference>
<dbReference type="InterPro" id="IPR011011">
    <property type="entry name" value="Znf_FYVE_PHD"/>
</dbReference>
<dbReference type="PROSITE" id="PS50016">
    <property type="entry name" value="ZF_PHD_2"/>
    <property type="match status" value="1"/>
</dbReference>
<feature type="compositionally biased region" description="Basic residues" evidence="8">
    <location>
        <begin position="738"/>
        <end position="758"/>
    </location>
</feature>
<dbReference type="Pfam" id="PF02008">
    <property type="entry name" value="zf-CXXC"/>
    <property type="match status" value="1"/>
</dbReference>
<feature type="region of interest" description="Disordered" evidence="8">
    <location>
        <begin position="133"/>
        <end position="218"/>
    </location>
</feature>
<evidence type="ECO:0000256" key="2">
    <source>
        <dbReference type="ARBA" id="ARBA00022723"/>
    </source>
</evidence>
<feature type="domain" description="PHD-type" evidence="9">
    <location>
        <begin position="656"/>
        <end position="703"/>
    </location>
</feature>
<sequence length="776" mass="81640">MAEAPPKKRARSSACGRCGPCLAPECGLCKPCLDMRKRGGPGTLRKKCVARICVAPVSSDARPPRVTPTPPRSSPPPNTPLPEFGHESQPELLEVWNEQQRLRNCVPPRWAPAGERVKAGLQPYPPITVAAARAARGRAAAEPGPAAPEPDADDDAPAPEPVADGAAPAPEPVADGAAPAPEPVADDDAPAPEPVADDDAPAPEPVADDDAPAPEPEDDAALRATETPFRAALAAHAASVDLIATGDTVAGFAPPTDAMLAAATGACAAALPDGDCEDLSSVRLAKEYYDHWKPDEVRAIVLAESHVFTAPEEQAAKRLSDAAFERLRREHGYDGPRGYVRLVNCLGYGEQALCADGRAADRGSTQFWQLLAACSRELAPATPATPVVGPGGQLSDVLKLGSPRLADRLAAKFRVMRDLKARGIWLLDTCVVGWYIPQATYYVRSARNGEVQRKAKERPPKRCKTPALTLSWELYTKHVVRAAAAAGHLKALIPIGAEVFAAIGLDRLRAAAPGAVVPGEAFPAPNAWVRGGYGPYYAYLSAICAPGADVANVPLPRPQTTGRAAPAAAPAAAPSAVVTPGPAAAAAAAPSAVVTPGKVPKPHGHAPLGATWDGARGEWVRAASPPPDPVVEAEPAAADEELTEWRAAVGDEWADWRGCICNGPYHGSMVGCDGGCDNWFHFACVGITRLPRGEFYCEECKARREAKRRRLEAAASTPRPKPKRSAPTPRPTPDDRRRARTKKSGRRPAAKPSAKRLKPPAPRTRPAAPRRAARSA</sequence>
<protein>
    <recommendedName>
        <fullName evidence="13">PHD-type domain-containing protein</fullName>
    </recommendedName>
</protein>
<dbReference type="PROSITE" id="PS01359">
    <property type="entry name" value="ZF_PHD_1"/>
    <property type="match status" value="1"/>
</dbReference>
<evidence type="ECO:0000256" key="1">
    <source>
        <dbReference type="ARBA" id="ARBA00004123"/>
    </source>
</evidence>
<evidence type="ECO:0000256" key="7">
    <source>
        <dbReference type="PROSITE-ProRule" id="PRU00146"/>
    </source>
</evidence>
<keyword evidence="6" id="KW-0539">Nucleus</keyword>
<accession>A0A8J2WUV8</accession>
<feature type="region of interest" description="Disordered" evidence="8">
    <location>
        <begin position="59"/>
        <end position="91"/>
    </location>
</feature>
<dbReference type="GO" id="GO:0008270">
    <property type="term" value="F:zinc ion binding"/>
    <property type="evidence" value="ECO:0007669"/>
    <property type="project" value="UniProtKB-KW"/>
</dbReference>
<dbReference type="InterPro" id="IPR037869">
    <property type="entry name" value="Spp1/CFP1"/>
</dbReference>
<feature type="compositionally biased region" description="Acidic residues" evidence="8">
    <location>
        <begin position="184"/>
        <end position="218"/>
    </location>
</feature>
<dbReference type="SMART" id="SM00249">
    <property type="entry name" value="PHD"/>
    <property type="match status" value="1"/>
</dbReference>
<feature type="compositionally biased region" description="Low complexity" evidence="8">
    <location>
        <begin position="161"/>
        <end position="179"/>
    </location>
</feature>
<comment type="caution">
    <text evidence="11">The sequence shown here is derived from an EMBL/GenBank/DDBJ whole genome shotgun (WGS) entry which is preliminary data.</text>
</comment>
<dbReference type="InterPro" id="IPR019787">
    <property type="entry name" value="Znf_PHD-finger"/>
</dbReference>
<dbReference type="GO" id="GO:0003677">
    <property type="term" value="F:DNA binding"/>
    <property type="evidence" value="ECO:0007669"/>
    <property type="project" value="UniProtKB-KW"/>
</dbReference>
<feature type="domain" description="CXXC-type" evidence="10">
    <location>
        <begin position="5"/>
        <end position="54"/>
    </location>
</feature>
<dbReference type="InterPro" id="IPR001965">
    <property type="entry name" value="Znf_PHD"/>
</dbReference>
<dbReference type="InterPro" id="IPR019786">
    <property type="entry name" value="Zinc_finger_PHD-type_CS"/>
</dbReference>
<dbReference type="PROSITE" id="PS51058">
    <property type="entry name" value="ZF_CXXC"/>
    <property type="match status" value="1"/>
</dbReference>
<dbReference type="GO" id="GO:0045893">
    <property type="term" value="P:positive regulation of DNA-templated transcription"/>
    <property type="evidence" value="ECO:0007669"/>
    <property type="project" value="TreeGrafter"/>
</dbReference>
<dbReference type="InterPro" id="IPR059153">
    <property type="entry name" value="NSD_PHD-1st"/>
</dbReference>
<keyword evidence="5" id="KW-0238">DNA-binding</keyword>
<gene>
    <name evidence="11" type="ORF">PECAL_2P12870</name>
</gene>
<comment type="subcellular location">
    <subcellularLocation>
        <location evidence="1">Nucleus</location>
    </subcellularLocation>
</comment>
<evidence type="ECO:0000313" key="12">
    <source>
        <dbReference type="Proteomes" id="UP000789595"/>
    </source>
</evidence>
<dbReference type="Gene3D" id="3.30.40.10">
    <property type="entry name" value="Zinc/RING finger domain, C3HC4 (zinc finger)"/>
    <property type="match status" value="1"/>
</dbReference>
<keyword evidence="3 7" id="KW-0863">Zinc-finger</keyword>
<keyword evidence="12" id="KW-1185">Reference proteome</keyword>
<dbReference type="OrthoDB" id="206128at2759"/>
<reference evidence="11" key="1">
    <citation type="submission" date="2021-11" db="EMBL/GenBank/DDBJ databases">
        <authorList>
            <consortium name="Genoscope - CEA"/>
            <person name="William W."/>
        </authorList>
    </citation>
    <scope>NUCLEOTIDE SEQUENCE</scope>
</reference>
<dbReference type="Proteomes" id="UP000789595">
    <property type="component" value="Unassembled WGS sequence"/>
</dbReference>
<dbReference type="SUPFAM" id="SSF57903">
    <property type="entry name" value="FYVE/PHD zinc finger"/>
    <property type="match status" value="1"/>
</dbReference>
<evidence type="ECO:0000256" key="8">
    <source>
        <dbReference type="SAM" id="MobiDB-lite"/>
    </source>
</evidence>
<dbReference type="InterPro" id="IPR002857">
    <property type="entry name" value="Znf_CXXC"/>
</dbReference>
<evidence type="ECO:0000256" key="6">
    <source>
        <dbReference type="ARBA" id="ARBA00023242"/>
    </source>
</evidence>
<dbReference type="GO" id="GO:0048188">
    <property type="term" value="C:Set1C/COMPASS complex"/>
    <property type="evidence" value="ECO:0007669"/>
    <property type="project" value="InterPro"/>
</dbReference>
<name>A0A8J2WUV8_9STRA</name>
<evidence type="ECO:0000259" key="10">
    <source>
        <dbReference type="PROSITE" id="PS51058"/>
    </source>
</evidence>
<keyword evidence="4" id="KW-0862">Zinc</keyword>
<dbReference type="AlphaFoldDB" id="A0A8J2WUV8"/>
<evidence type="ECO:0000259" key="9">
    <source>
        <dbReference type="PROSITE" id="PS50016"/>
    </source>
</evidence>
<evidence type="ECO:0000256" key="5">
    <source>
        <dbReference type="ARBA" id="ARBA00023125"/>
    </source>
</evidence>
<feature type="compositionally biased region" description="Pro residues" evidence="8">
    <location>
        <begin position="65"/>
        <end position="80"/>
    </location>
</feature>
<dbReference type="PANTHER" id="PTHR46174:SF1">
    <property type="entry name" value="CXXC-TYPE ZINC FINGER PROTEIN 1"/>
    <property type="match status" value="1"/>
</dbReference>
<evidence type="ECO:0000256" key="4">
    <source>
        <dbReference type="ARBA" id="ARBA00022833"/>
    </source>
</evidence>
<evidence type="ECO:0000256" key="3">
    <source>
        <dbReference type="ARBA" id="ARBA00022771"/>
    </source>
</evidence>
<dbReference type="InterPro" id="IPR013083">
    <property type="entry name" value="Znf_RING/FYVE/PHD"/>
</dbReference>
<dbReference type="Pfam" id="PF23011">
    <property type="entry name" value="PHD-1st_NSD"/>
    <property type="match status" value="1"/>
</dbReference>
<feature type="compositionally biased region" description="Low complexity" evidence="8">
    <location>
        <begin position="133"/>
        <end position="144"/>
    </location>
</feature>
<feature type="region of interest" description="Disordered" evidence="8">
    <location>
        <begin position="709"/>
        <end position="776"/>
    </location>
</feature>
<proteinExistence type="predicted"/>
<keyword evidence="2" id="KW-0479">Metal-binding</keyword>
<organism evidence="11 12">
    <name type="scientific">Pelagomonas calceolata</name>
    <dbReference type="NCBI Taxonomy" id="35677"/>
    <lineage>
        <taxon>Eukaryota</taxon>
        <taxon>Sar</taxon>
        <taxon>Stramenopiles</taxon>
        <taxon>Ochrophyta</taxon>
        <taxon>Pelagophyceae</taxon>
        <taxon>Pelagomonadales</taxon>
        <taxon>Pelagomonadaceae</taxon>
        <taxon>Pelagomonas</taxon>
    </lineage>
</organism>
<dbReference type="EMBL" id="CAKKNE010000002">
    <property type="protein sequence ID" value="CAH0368229.1"/>
    <property type="molecule type" value="Genomic_DNA"/>
</dbReference>
<evidence type="ECO:0000313" key="11">
    <source>
        <dbReference type="EMBL" id="CAH0368229.1"/>
    </source>
</evidence>
<evidence type="ECO:0008006" key="13">
    <source>
        <dbReference type="Google" id="ProtNLM"/>
    </source>
</evidence>